<comment type="caution">
    <text evidence="2">The sequence shown here is derived from an EMBL/GenBank/DDBJ whole genome shotgun (WGS) entry which is preliminary data.</text>
</comment>
<dbReference type="PANTHER" id="PTHR12110:SF48">
    <property type="entry name" value="BLL3656 PROTEIN"/>
    <property type="match status" value="1"/>
</dbReference>
<keyword evidence="2" id="KW-0413">Isomerase</keyword>
<accession>A0A562V7X9</accession>
<evidence type="ECO:0000313" key="3">
    <source>
        <dbReference type="Proteomes" id="UP000319449"/>
    </source>
</evidence>
<proteinExistence type="predicted"/>
<dbReference type="InterPro" id="IPR013022">
    <property type="entry name" value="Xyl_isomerase-like_TIM-brl"/>
</dbReference>
<evidence type="ECO:0000313" key="2">
    <source>
        <dbReference type="EMBL" id="TWJ14016.1"/>
    </source>
</evidence>
<dbReference type="Gene3D" id="3.20.20.150">
    <property type="entry name" value="Divalent-metal-dependent TIM barrel enzymes"/>
    <property type="match status" value="1"/>
</dbReference>
<dbReference type="Pfam" id="PF01261">
    <property type="entry name" value="AP_endonuc_2"/>
    <property type="match status" value="1"/>
</dbReference>
<protein>
    <submittedName>
        <fullName evidence="2">Sugar phosphate isomerase/epimerase</fullName>
    </submittedName>
</protein>
<dbReference type="AlphaFoldDB" id="A0A562V7X9"/>
<dbReference type="EMBL" id="VLLN01000032">
    <property type="protein sequence ID" value="TWJ14016.1"/>
    <property type="molecule type" value="Genomic_DNA"/>
</dbReference>
<dbReference type="GO" id="GO:0016853">
    <property type="term" value="F:isomerase activity"/>
    <property type="evidence" value="ECO:0007669"/>
    <property type="project" value="UniProtKB-KW"/>
</dbReference>
<reference evidence="2 3" key="1">
    <citation type="submission" date="2019-07" db="EMBL/GenBank/DDBJ databases">
        <title>Genomic Encyclopedia of Archaeal and Bacterial Type Strains, Phase II (KMG-II): from individual species to whole genera.</title>
        <authorList>
            <person name="Goeker M."/>
        </authorList>
    </citation>
    <scope>NUCLEOTIDE SEQUENCE [LARGE SCALE GENOMIC DNA]</scope>
    <source>
        <strain evidence="2 3">ATCC BAA-1139</strain>
    </source>
</reference>
<gene>
    <name evidence="2" type="ORF">JN12_03587</name>
</gene>
<sequence>MKSTFAMACLTALNLTPPQAISVAARIGYTSIGVRLLPAGPGGVAYPLMDNPSLLQETLSCIADTGVTVFDLEMIRVNETFDVAQYKGFLEVGAKLGAKAILVAGDDSDQSRLIDNFAVLCQASAPYGMTCDLEFMPWTHVPDLASAKQVIGKAACDNGGILVDALHFARSFSRLDDLNDIPRSWLHYAQLCDAPAGIPTDVAGLIHTARCERLLPGEGGIDLAALFRRLPADLPISLEIPNDARSNIIGSEAWASDVLASGRGFFAGLR</sequence>
<keyword evidence="3" id="KW-1185">Reference proteome</keyword>
<dbReference type="InterPro" id="IPR050312">
    <property type="entry name" value="IolE/XylAMocC-like"/>
</dbReference>
<dbReference type="Proteomes" id="UP000319449">
    <property type="component" value="Unassembled WGS sequence"/>
</dbReference>
<organism evidence="2 3">
    <name type="scientific">Geobacter argillaceus</name>
    <dbReference type="NCBI Taxonomy" id="345631"/>
    <lineage>
        <taxon>Bacteria</taxon>
        <taxon>Pseudomonadati</taxon>
        <taxon>Thermodesulfobacteriota</taxon>
        <taxon>Desulfuromonadia</taxon>
        <taxon>Geobacterales</taxon>
        <taxon>Geobacteraceae</taxon>
        <taxon>Geobacter</taxon>
    </lineage>
</organism>
<dbReference type="InterPro" id="IPR036237">
    <property type="entry name" value="Xyl_isomerase-like_sf"/>
</dbReference>
<dbReference type="SUPFAM" id="SSF51658">
    <property type="entry name" value="Xylose isomerase-like"/>
    <property type="match status" value="1"/>
</dbReference>
<evidence type="ECO:0000259" key="1">
    <source>
        <dbReference type="Pfam" id="PF01261"/>
    </source>
</evidence>
<dbReference type="PANTHER" id="PTHR12110">
    <property type="entry name" value="HYDROXYPYRUVATE ISOMERASE"/>
    <property type="match status" value="1"/>
</dbReference>
<feature type="domain" description="Xylose isomerase-like TIM barrel" evidence="1">
    <location>
        <begin position="23"/>
        <end position="250"/>
    </location>
</feature>
<name>A0A562V7X9_9BACT</name>
<dbReference type="OrthoDB" id="9072761at2"/>
<dbReference type="RefSeq" id="WP_145025326.1">
    <property type="nucleotide sequence ID" value="NZ_VLLN01000032.1"/>
</dbReference>